<gene>
    <name evidence="4" type="ORF">DDZ15_01240</name>
</gene>
<dbReference type="OrthoDB" id="9808738at2"/>
<evidence type="ECO:0000313" key="5">
    <source>
        <dbReference type="Proteomes" id="UP000245533"/>
    </source>
</evidence>
<keyword evidence="3" id="KW-0175">Coiled coil</keyword>
<dbReference type="Proteomes" id="UP000245533">
    <property type="component" value="Unassembled WGS sequence"/>
</dbReference>
<dbReference type="NCBIfam" id="TIGR00103">
    <property type="entry name" value="DNA_YbaB_EbfC"/>
    <property type="match status" value="1"/>
</dbReference>
<dbReference type="HAMAP" id="MF_00274">
    <property type="entry name" value="DNA_YbaB_EbfC"/>
    <property type="match status" value="1"/>
</dbReference>
<dbReference type="EMBL" id="QGGB01000002">
    <property type="protein sequence ID" value="PWN07677.1"/>
    <property type="molecule type" value="Genomic_DNA"/>
</dbReference>
<sequence length="115" mass="12523">MSQFNMADMFGKISDLQSKMKEAQERLSEVIVEADAGGGMVTVKANGKREVLQINVDRDVIDPDDKEMLEDLIVAGVNKALEKAEAAGKEKMQEVYKDIMPGGGLPGMDMSKFGL</sequence>
<dbReference type="RefSeq" id="WP_109644053.1">
    <property type="nucleotide sequence ID" value="NZ_QGGB01000002.1"/>
</dbReference>
<evidence type="ECO:0000313" key="4">
    <source>
        <dbReference type="EMBL" id="PWN07677.1"/>
    </source>
</evidence>
<keyword evidence="2" id="KW-0963">Cytoplasm</keyword>
<reference evidence="4 5" key="1">
    <citation type="submission" date="2018-05" db="EMBL/GenBank/DDBJ databases">
        <title>Rhodohalobacter halophilus gen. nov., sp. nov., a moderately halophilic member of the family Balneolaceae.</title>
        <authorList>
            <person name="Liu Z.-W."/>
        </authorList>
    </citation>
    <scope>NUCLEOTIDE SEQUENCE [LARGE SCALE GENOMIC DNA]</scope>
    <source>
        <strain evidence="4 5">8A47</strain>
    </source>
</reference>
<dbReference type="InterPro" id="IPR036894">
    <property type="entry name" value="YbaB-like_sf"/>
</dbReference>
<comment type="subunit">
    <text evidence="2">Homodimer.</text>
</comment>
<evidence type="ECO:0000256" key="1">
    <source>
        <dbReference type="ARBA" id="ARBA00023125"/>
    </source>
</evidence>
<dbReference type="PANTHER" id="PTHR33449">
    <property type="entry name" value="NUCLEOID-ASSOCIATED PROTEIN YBAB"/>
    <property type="match status" value="1"/>
</dbReference>
<protein>
    <recommendedName>
        <fullName evidence="2">Nucleoid-associated protein DDZ15_01240</fullName>
    </recommendedName>
</protein>
<accession>A0A316TSX0</accession>
<proteinExistence type="inferred from homology"/>
<comment type="similarity">
    <text evidence="2">Belongs to the YbaB/EbfC family.</text>
</comment>
<comment type="function">
    <text evidence="2">Binds to DNA and alters its conformation. May be involved in regulation of gene expression, nucleoid organization and DNA protection.</text>
</comment>
<keyword evidence="1 2" id="KW-0238">DNA-binding</keyword>
<dbReference type="SUPFAM" id="SSF82607">
    <property type="entry name" value="YbaB-like"/>
    <property type="match status" value="1"/>
</dbReference>
<dbReference type="GO" id="GO:0043590">
    <property type="term" value="C:bacterial nucleoid"/>
    <property type="evidence" value="ECO:0007669"/>
    <property type="project" value="UniProtKB-UniRule"/>
</dbReference>
<dbReference type="Pfam" id="PF02575">
    <property type="entry name" value="YbaB_DNA_bd"/>
    <property type="match status" value="1"/>
</dbReference>
<feature type="coiled-coil region" evidence="3">
    <location>
        <begin position="6"/>
        <end position="33"/>
    </location>
</feature>
<name>A0A316TSX0_9BACT</name>
<comment type="subcellular location">
    <subcellularLocation>
        <location evidence="2">Cytoplasm</location>
        <location evidence="2">Nucleoid</location>
    </subcellularLocation>
</comment>
<dbReference type="GO" id="GO:0003677">
    <property type="term" value="F:DNA binding"/>
    <property type="evidence" value="ECO:0007669"/>
    <property type="project" value="UniProtKB-UniRule"/>
</dbReference>
<dbReference type="PANTHER" id="PTHR33449:SF1">
    <property type="entry name" value="NUCLEOID-ASSOCIATED PROTEIN YBAB"/>
    <property type="match status" value="1"/>
</dbReference>
<dbReference type="Gene3D" id="3.30.1310.10">
    <property type="entry name" value="Nucleoid-associated protein YbaB-like domain"/>
    <property type="match status" value="1"/>
</dbReference>
<organism evidence="4 5">
    <name type="scientific">Rhodohalobacter mucosus</name>
    <dbReference type="NCBI Taxonomy" id="2079485"/>
    <lineage>
        <taxon>Bacteria</taxon>
        <taxon>Pseudomonadati</taxon>
        <taxon>Balneolota</taxon>
        <taxon>Balneolia</taxon>
        <taxon>Balneolales</taxon>
        <taxon>Balneolaceae</taxon>
        <taxon>Rhodohalobacter</taxon>
    </lineage>
</organism>
<dbReference type="GO" id="GO:0005829">
    <property type="term" value="C:cytosol"/>
    <property type="evidence" value="ECO:0007669"/>
    <property type="project" value="TreeGrafter"/>
</dbReference>
<dbReference type="InterPro" id="IPR004401">
    <property type="entry name" value="YbaB/EbfC"/>
</dbReference>
<dbReference type="PIRSF" id="PIRSF004555">
    <property type="entry name" value="UCP004555"/>
    <property type="match status" value="1"/>
</dbReference>
<evidence type="ECO:0000256" key="2">
    <source>
        <dbReference type="HAMAP-Rule" id="MF_00274"/>
    </source>
</evidence>
<dbReference type="AlphaFoldDB" id="A0A316TSX0"/>
<comment type="caution">
    <text evidence="4">The sequence shown here is derived from an EMBL/GenBank/DDBJ whole genome shotgun (WGS) entry which is preliminary data.</text>
</comment>
<evidence type="ECO:0000256" key="3">
    <source>
        <dbReference type="SAM" id="Coils"/>
    </source>
</evidence>
<keyword evidence="5" id="KW-1185">Reference proteome</keyword>